<dbReference type="PROSITE" id="PS51257">
    <property type="entry name" value="PROKAR_LIPOPROTEIN"/>
    <property type="match status" value="1"/>
</dbReference>
<dbReference type="RefSeq" id="WP_134048760.1">
    <property type="nucleotide sequence ID" value="NZ_PECB01000003.1"/>
</dbReference>
<keyword evidence="1" id="KW-0732">Signal</keyword>
<evidence type="ECO:0000313" key="2">
    <source>
        <dbReference type="EMBL" id="TDZ50214.1"/>
    </source>
</evidence>
<feature type="signal peptide" evidence="1">
    <location>
        <begin position="1"/>
        <end position="24"/>
    </location>
</feature>
<reference evidence="2 3" key="1">
    <citation type="journal article" date="2019" name="Sci. Rep.">
        <title>Extended insight into the Mycobacterium chelonae-abscessus complex through whole genome sequencing of Mycobacterium salmoniphilum outbreak and Mycobacterium salmoniphilum-like strains.</title>
        <authorList>
            <person name="Behra P.R.K."/>
            <person name="Das S."/>
            <person name="Pettersson B.M.F."/>
            <person name="Shirreff L."/>
            <person name="DuCote T."/>
            <person name="Jacobsson K.G."/>
            <person name="Ennis D.G."/>
            <person name="Kirsebom L.A."/>
        </authorList>
    </citation>
    <scope>NUCLEOTIDE SEQUENCE [LARGE SCALE GENOMIC DNA]</scope>
    <source>
        <strain evidence="2 3">CCUG 63697</strain>
    </source>
</reference>
<sequence length="198" mass="20226" precursor="true">MVDIKSVRGAAAGVLAVGAFVLSACGTDDSGSTDYNHMNTSVPVKGHGPGWGSDEFEGTVSVDVGPTCATADDGRVVVFHVSAGASKGAIPTANWRLQTGNVQPVKNGKFDLGSFGGPLLGSPVDNDHAWGDIVFAVPPRTVPTALELFGDPDSFGSSGSGKLLARWATPYAEKTTAMCTGELLSVSTAPTTTPAYPR</sequence>
<dbReference type="EMBL" id="PECC01000027">
    <property type="protein sequence ID" value="TDZ50214.1"/>
    <property type="molecule type" value="Genomic_DNA"/>
</dbReference>
<dbReference type="AlphaFoldDB" id="A0A4R8R2Q4"/>
<proteinExistence type="predicted"/>
<evidence type="ECO:0000256" key="1">
    <source>
        <dbReference type="SAM" id="SignalP"/>
    </source>
</evidence>
<gene>
    <name evidence="2" type="ORF">CCUG63697_01716</name>
</gene>
<dbReference type="Proteomes" id="UP000295165">
    <property type="component" value="Unassembled WGS sequence"/>
</dbReference>
<name>A0A4R8R2Q4_9MYCO</name>
<feature type="chain" id="PRO_5020326594" evidence="1">
    <location>
        <begin position="25"/>
        <end position="198"/>
    </location>
</feature>
<accession>A0A4R8R2Q4</accession>
<comment type="caution">
    <text evidence="2">The sequence shown here is derived from an EMBL/GenBank/DDBJ whole genome shotgun (WGS) entry which is preliminary data.</text>
</comment>
<organism evidence="2 3">
    <name type="scientific">Mycobacteroides franklinii</name>
    <dbReference type="NCBI Taxonomy" id="948102"/>
    <lineage>
        <taxon>Bacteria</taxon>
        <taxon>Bacillati</taxon>
        <taxon>Actinomycetota</taxon>
        <taxon>Actinomycetes</taxon>
        <taxon>Mycobacteriales</taxon>
        <taxon>Mycobacteriaceae</taxon>
        <taxon>Mycobacteroides</taxon>
    </lineage>
</organism>
<keyword evidence="3" id="KW-1185">Reference proteome</keyword>
<evidence type="ECO:0000313" key="3">
    <source>
        <dbReference type="Proteomes" id="UP000295165"/>
    </source>
</evidence>
<protein>
    <submittedName>
        <fullName evidence="2">Uncharacterized protein</fullName>
    </submittedName>
</protein>